<keyword evidence="4" id="KW-1003">Cell membrane</keyword>
<evidence type="ECO:0000256" key="13">
    <source>
        <dbReference type="ARBA" id="ARBA00023209"/>
    </source>
</evidence>
<dbReference type="InterPro" id="IPR022924">
    <property type="entry name" value="Cardiolipin_synthase"/>
</dbReference>
<dbReference type="InterPro" id="IPR027379">
    <property type="entry name" value="CLS_N"/>
</dbReference>
<evidence type="ECO:0000256" key="2">
    <source>
        <dbReference type="ARBA" id="ARBA00004613"/>
    </source>
</evidence>
<dbReference type="EC" id="2.7.8.-" evidence="15"/>
<dbReference type="GO" id="GO:0032049">
    <property type="term" value="P:cardiolipin biosynthetic process"/>
    <property type="evidence" value="ECO:0007669"/>
    <property type="project" value="UniProtKB-UniRule"/>
</dbReference>
<dbReference type="Gene3D" id="3.30.870.10">
    <property type="entry name" value="Endonuclease Chain A"/>
    <property type="match status" value="2"/>
</dbReference>
<accession>A0A1G7L3F1</accession>
<evidence type="ECO:0000256" key="8">
    <source>
        <dbReference type="ARBA" id="ARBA00022692"/>
    </source>
</evidence>
<keyword evidence="7" id="KW-0808">Transferase</keyword>
<dbReference type="SMART" id="SM00155">
    <property type="entry name" value="PLDc"/>
    <property type="match status" value="2"/>
</dbReference>
<dbReference type="SUPFAM" id="SSF56024">
    <property type="entry name" value="Phospholipase D/nuclease"/>
    <property type="match status" value="2"/>
</dbReference>
<dbReference type="EMBL" id="FNAV01000021">
    <property type="protein sequence ID" value="SDF43876.1"/>
    <property type="molecule type" value="Genomic_DNA"/>
</dbReference>
<keyword evidence="11" id="KW-0443">Lipid metabolism</keyword>
<evidence type="ECO:0000256" key="4">
    <source>
        <dbReference type="ARBA" id="ARBA00022475"/>
    </source>
</evidence>
<dbReference type="Proteomes" id="UP000198994">
    <property type="component" value="Unassembled WGS sequence"/>
</dbReference>
<evidence type="ECO:0000256" key="10">
    <source>
        <dbReference type="ARBA" id="ARBA00022989"/>
    </source>
</evidence>
<dbReference type="GO" id="GO:0005886">
    <property type="term" value="C:plasma membrane"/>
    <property type="evidence" value="ECO:0007669"/>
    <property type="project" value="UniProtKB-SubCell"/>
</dbReference>
<keyword evidence="13" id="KW-0594">Phospholipid biosynthesis</keyword>
<gene>
    <name evidence="18" type="ORF">SAMN04488105_12145</name>
</gene>
<evidence type="ECO:0000256" key="9">
    <source>
        <dbReference type="ARBA" id="ARBA00022737"/>
    </source>
</evidence>
<proteinExistence type="predicted"/>
<dbReference type="PANTHER" id="PTHR21248">
    <property type="entry name" value="CARDIOLIPIN SYNTHASE"/>
    <property type="match status" value="1"/>
</dbReference>
<evidence type="ECO:0000256" key="6">
    <source>
        <dbReference type="ARBA" id="ARBA00022525"/>
    </source>
</evidence>
<feature type="domain" description="PLD phosphodiesterase" evidence="17">
    <location>
        <begin position="210"/>
        <end position="237"/>
    </location>
</feature>
<evidence type="ECO:0000256" key="15">
    <source>
        <dbReference type="NCBIfam" id="TIGR04265"/>
    </source>
</evidence>
<dbReference type="CDD" id="cd09152">
    <property type="entry name" value="PLDc_EcCLS_like_1"/>
    <property type="match status" value="1"/>
</dbReference>
<name>A0A1G7L3F1_9RHOB</name>
<keyword evidence="5" id="KW-0444">Lipid biosynthesis</keyword>
<comment type="subcellular location">
    <subcellularLocation>
        <location evidence="3">Cell membrane</location>
        <topology evidence="3">Multi-pass membrane protein</topology>
    </subcellularLocation>
    <subcellularLocation>
        <location evidence="2">Secreted</location>
    </subcellularLocation>
</comment>
<evidence type="ECO:0000256" key="3">
    <source>
        <dbReference type="ARBA" id="ARBA00004651"/>
    </source>
</evidence>
<dbReference type="Pfam" id="PF13091">
    <property type="entry name" value="PLDc_2"/>
    <property type="match status" value="2"/>
</dbReference>
<organism evidence="18 19">
    <name type="scientific">Salipiger thiooxidans</name>
    <dbReference type="NCBI Taxonomy" id="282683"/>
    <lineage>
        <taxon>Bacteria</taxon>
        <taxon>Pseudomonadati</taxon>
        <taxon>Pseudomonadota</taxon>
        <taxon>Alphaproteobacteria</taxon>
        <taxon>Rhodobacterales</taxon>
        <taxon>Roseobacteraceae</taxon>
        <taxon>Salipiger</taxon>
    </lineage>
</organism>
<feature type="domain" description="PLD phosphodiesterase" evidence="17">
    <location>
        <begin position="386"/>
        <end position="413"/>
    </location>
</feature>
<dbReference type="STRING" id="282683.SAMN04488105_12145"/>
<keyword evidence="6" id="KW-0964">Secreted</keyword>
<evidence type="ECO:0000256" key="14">
    <source>
        <dbReference type="ARBA" id="ARBA00023264"/>
    </source>
</evidence>
<evidence type="ECO:0000313" key="18">
    <source>
        <dbReference type="EMBL" id="SDF43876.1"/>
    </source>
</evidence>
<reference evidence="19" key="1">
    <citation type="submission" date="2016-10" db="EMBL/GenBank/DDBJ databases">
        <authorList>
            <person name="Varghese N."/>
            <person name="Submissions S."/>
        </authorList>
    </citation>
    <scope>NUCLEOTIDE SEQUENCE [LARGE SCALE GENOMIC DNA]</scope>
    <source>
        <strain evidence="19">DSM 10146</strain>
    </source>
</reference>
<dbReference type="CDD" id="cd09158">
    <property type="entry name" value="PLDc_EcCLS_like_2"/>
    <property type="match status" value="1"/>
</dbReference>
<protein>
    <recommendedName>
        <fullName evidence="15">Cardiolipin synthase</fullName>
        <ecNumber evidence="15">2.7.8.-</ecNumber>
    </recommendedName>
</protein>
<dbReference type="InterPro" id="IPR025202">
    <property type="entry name" value="PLD-like_dom"/>
</dbReference>
<dbReference type="PROSITE" id="PS50035">
    <property type="entry name" value="PLD"/>
    <property type="match status" value="2"/>
</dbReference>
<dbReference type="RefSeq" id="WP_089963379.1">
    <property type="nucleotide sequence ID" value="NZ_FNAV01000021.1"/>
</dbReference>
<keyword evidence="9" id="KW-0677">Repeat</keyword>
<keyword evidence="12 16" id="KW-0472">Membrane</keyword>
<dbReference type="GO" id="GO:0008808">
    <property type="term" value="F:cardiolipin synthase activity"/>
    <property type="evidence" value="ECO:0007669"/>
    <property type="project" value="UniProtKB-UniRule"/>
</dbReference>
<dbReference type="Pfam" id="PF13396">
    <property type="entry name" value="PLDc_N"/>
    <property type="match status" value="1"/>
</dbReference>
<dbReference type="GO" id="GO:0005576">
    <property type="term" value="C:extracellular region"/>
    <property type="evidence" value="ECO:0007669"/>
    <property type="project" value="UniProtKB-SubCell"/>
</dbReference>
<dbReference type="PANTHER" id="PTHR21248:SF22">
    <property type="entry name" value="PHOSPHOLIPASE D"/>
    <property type="match status" value="1"/>
</dbReference>
<keyword evidence="14" id="KW-1208">Phospholipid metabolism</keyword>
<dbReference type="NCBIfam" id="TIGR04265">
    <property type="entry name" value="bac_cardiolipin"/>
    <property type="match status" value="1"/>
</dbReference>
<keyword evidence="10 16" id="KW-1133">Transmembrane helix</keyword>
<dbReference type="AlphaFoldDB" id="A0A1G7L3F1"/>
<comment type="function">
    <text evidence="1">Could be a virulence factor.</text>
</comment>
<sequence length="473" mass="51430">MIWILLHYLIVAACVVRIVLRPHRDPAARAAWVLTTLAVPLVGVLAYLLLGETSIGRRRLARLGRIEKLLPDAAHFPADAIAACASPRVDALFRVGASISGFAPCPGNVAELMADSDATIDAIVADIDAAADHVHLIFYIWVADGNGRKVAEALMRAARRGVTCRAMADDIGSRRLIRSPLWHEMQEAGVRLASAYKVGNPLLRIFNGRIDLRNHRKIVVVDGRTTYCGSQNCADPAFVQKAKYAPWVDIMLRIEGPVVQQAQRVFAADWMEAVDEDMSAFVGTEIAPIPGGWPAQVVATGPSVRTSAMPEMFTSLIYAARHELVVTTPYYVPTEAIQSAICAAANRGVRVTLVLPARNDSVFVGATARSYYAGLLASGVEIREYLPGLLHSKTLVVDGRIALIGSANFDRRSFDLNYENNILLVDEATCAAIRQRQDSYVSDAREVTSEEVASWSLIRRLGHNAAAMIGPIL</sequence>
<evidence type="ECO:0000256" key="12">
    <source>
        <dbReference type="ARBA" id="ARBA00023136"/>
    </source>
</evidence>
<keyword evidence="8 16" id="KW-0812">Transmembrane</keyword>
<evidence type="ECO:0000256" key="16">
    <source>
        <dbReference type="SAM" id="Phobius"/>
    </source>
</evidence>
<evidence type="ECO:0000256" key="7">
    <source>
        <dbReference type="ARBA" id="ARBA00022679"/>
    </source>
</evidence>
<evidence type="ECO:0000256" key="5">
    <source>
        <dbReference type="ARBA" id="ARBA00022516"/>
    </source>
</evidence>
<feature type="transmembrane region" description="Helical" evidence="16">
    <location>
        <begin position="30"/>
        <end position="50"/>
    </location>
</feature>
<evidence type="ECO:0000259" key="17">
    <source>
        <dbReference type="PROSITE" id="PS50035"/>
    </source>
</evidence>
<dbReference type="InterPro" id="IPR001736">
    <property type="entry name" value="PLipase_D/transphosphatidylase"/>
</dbReference>
<keyword evidence="19" id="KW-1185">Reference proteome</keyword>
<evidence type="ECO:0000256" key="1">
    <source>
        <dbReference type="ARBA" id="ARBA00003145"/>
    </source>
</evidence>
<dbReference type="OrthoDB" id="9762009at2"/>
<evidence type="ECO:0000256" key="11">
    <source>
        <dbReference type="ARBA" id="ARBA00023098"/>
    </source>
</evidence>
<evidence type="ECO:0000313" key="19">
    <source>
        <dbReference type="Proteomes" id="UP000198994"/>
    </source>
</evidence>